<dbReference type="SUPFAM" id="SSF48452">
    <property type="entry name" value="TPR-like"/>
    <property type="match status" value="1"/>
</dbReference>
<evidence type="ECO:0000256" key="2">
    <source>
        <dbReference type="ARBA" id="ARBA00022475"/>
    </source>
</evidence>
<accession>A0ABN1K3C7</accession>
<feature type="domain" description="Ancillary SecYEG translocon subunit/Cell division coordinator CpoB TPR" evidence="10">
    <location>
        <begin position="17"/>
        <end position="208"/>
    </location>
</feature>
<dbReference type="EMBL" id="BAAAEW010000018">
    <property type="protein sequence ID" value="GAA0753681.1"/>
    <property type="molecule type" value="Genomic_DNA"/>
</dbReference>
<dbReference type="Pfam" id="PF09976">
    <property type="entry name" value="TPR_21"/>
    <property type="match status" value="1"/>
</dbReference>
<evidence type="ECO:0000256" key="3">
    <source>
        <dbReference type="ARBA" id="ARBA00022692"/>
    </source>
</evidence>
<dbReference type="InterPro" id="IPR011990">
    <property type="entry name" value="TPR-like_helical_dom_sf"/>
</dbReference>
<dbReference type="PANTHER" id="PTHR38035:SF1">
    <property type="entry name" value="ANCILLARY SECYEG TRANSLOCON SUBUNIT"/>
    <property type="match status" value="1"/>
</dbReference>
<dbReference type="Gene3D" id="1.25.40.10">
    <property type="entry name" value="Tetratricopeptide repeat domain"/>
    <property type="match status" value="1"/>
</dbReference>
<evidence type="ECO:0000256" key="6">
    <source>
        <dbReference type="ARBA" id="ARBA00023186"/>
    </source>
</evidence>
<evidence type="ECO:0000256" key="4">
    <source>
        <dbReference type="ARBA" id="ARBA00022989"/>
    </source>
</evidence>
<evidence type="ECO:0000256" key="1">
    <source>
        <dbReference type="ARBA" id="ARBA00004401"/>
    </source>
</evidence>
<keyword evidence="4 9" id="KW-1133">Transmembrane helix</keyword>
<keyword evidence="6" id="KW-0143">Chaperone</keyword>
<dbReference type="InterPro" id="IPR026039">
    <property type="entry name" value="YfgM"/>
</dbReference>
<comment type="similarity">
    <text evidence="7">Belongs to the YfgM family.</text>
</comment>
<reference evidence="11 12" key="1">
    <citation type="journal article" date="2019" name="Int. J. Syst. Evol. Microbiol.">
        <title>The Global Catalogue of Microorganisms (GCM) 10K type strain sequencing project: providing services to taxonomists for standard genome sequencing and annotation.</title>
        <authorList>
            <consortium name="The Broad Institute Genomics Platform"/>
            <consortium name="The Broad Institute Genome Sequencing Center for Infectious Disease"/>
            <person name="Wu L."/>
            <person name="Ma J."/>
        </authorList>
    </citation>
    <scope>NUCLEOTIDE SEQUENCE [LARGE SCALE GENOMIC DNA]</scope>
    <source>
        <strain evidence="11 12">JCM 15503</strain>
    </source>
</reference>
<dbReference type="InterPro" id="IPR018704">
    <property type="entry name" value="SecYEG/CpoB_TPR"/>
</dbReference>
<comment type="subcellular location">
    <subcellularLocation>
        <location evidence="1">Cell membrane</location>
        <topology evidence="1">Single-pass type II membrane protein</topology>
    </subcellularLocation>
</comment>
<evidence type="ECO:0000256" key="9">
    <source>
        <dbReference type="SAM" id="Phobius"/>
    </source>
</evidence>
<gene>
    <name evidence="11" type="ORF">GCM10009107_29180</name>
</gene>
<dbReference type="RefSeq" id="WP_231012858.1">
    <property type="nucleotide sequence ID" value="NZ_BAAAEW010000018.1"/>
</dbReference>
<evidence type="ECO:0000256" key="5">
    <source>
        <dbReference type="ARBA" id="ARBA00023136"/>
    </source>
</evidence>
<evidence type="ECO:0000313" key="12">
    <source>
        <dbReference type="Proteomes" id="UP001500279"/>
    </source>
</evidence>
<name>A0ABN1K3C7_9BURK</name>
<dbReference type="PIRSF" id="PIRSF006170">
    <property type="entry name" value="YfgM"/>
    <property type="match status" value="1"/>
</dbReference>
<evidence type="ECO:0000256" key="7">
    <source>
        <dbReference type="ARBA" id="ARBA00024197"/>
    </source>
</evidence>
<dbReference type="PANTHER" id="PTHR38035">
    <property type="entry name" value="UPF0070 PROTEIN YFGM"/>
    <property type="match status" value="1"/>
</dbReference>
<evidence type="ECO:0000259" key="10">
    <source>
        <dbReference type="Pfam" id="PF09976"/>
    </source>
</evidence>
<sequence length="222" mass="24199">MASNLDLQEQEQLDELKAFWKQYGNLITWTLTLVLAGFAGWNGWNYYQRDQAAKAGTMFDELDHAVQAGDAAKAALVFNDLKQRFPRTTFAQQGGLLAAHVQADKGQADAAQATLEWVATQASDDDYQALAHLRLAALLIDKKAYDEALKQVDAVKSPEFAALADDRRGDVLMAQGKTAEAVAAWQKAWKAMDEKQDYRRVIDAKLTAQAAAPAPAASGAAK</sequence>
<keyword evidence="3 9" id="KW-0812">Transmembrane</keyword>
<keyword evidence="5 9" id="KW-0472">Membrane</keyword>
<evidence type="ECO:0000313" key="11">
    <source>
        <dbReference type="EMBL" id="GAA0753681.1"/>
    </source>
</evidence>
<keyword evidence="2" id="KW-1003">Cell membrane</keyword>
<feature type="transmembrane region" description="Helical" evidence="9">
    <location>
        <begin position="26"/>
        <end position="44"/>
    </location>
</feature>
<dbReference type="Proteomes" id="UP001500279">
    <property type="component" value="Unassembled WGS sequence"/>
</dbReference>
<evidence type="ECO:0000256" key="8">
    <source>
        <dbReference type="ARBA" id="ARBA00024235"/>
    </source>
</evidence>
<protein>
    <recommendedName>
        <fullName evidence="8">Ancillary SecYEG translocon subunit</fullName>
    </recommendedName>
</protein>
<proteinExistence type="inferred from homology"/>
<keyword evidence="12" id="KW-1185">Reference proteome</keyword>
<comment type="caution">
    <text evidence="11">The sequence shown here is derived from an EMBL/GenBank/DDBJ whole genome shotgun (WGS) entry which is preliminary data.</text>
</comment>
<organism evidence="11 12">
    <name type="scientific">Ideonella azotifigens</name>
    <dbReference type="NCBI Taxonomy" id="513160"/>
    <lineage>
        <taxon>Bacteria</taxon>
        <taxon>Pseudomonadati</taxon>
        <taxon>Pseudomonadota</taxon>
        <taxon>Betaproteobacteria</taxon>
        <taxon>Burkholderiales</taxon>
        <taxon>Sphaerotilaceae</taxon>
        <taxon>Ideonella</taxon>
    </lineage>
</organism>